<sequence>ANFSCFVCFFFKSSLNFRIKLIQKTRNSRANETRKMDELFTPISSYVQGQSPEKNIREYFILLITKEGRANETRKMDELFTPILIIRTRTITGKKHPGILLLYRSRRKDDARMKNFTSCFKDKKFLHFFFTRVRLNNTDRYSGSFPYLSPCGRERNFIRCDDLPIVYTHTMEDGMKLSYNHAGDLLTVPFQPDKIFMSPDTGRVYHPAIERYGSIGLIRSKLAIEFGKNFDFQDGEAQPPTHFTWKGTKFELDREWVSKTILLQRSL</sequence>
<dbReference type="InterPro" id="IPR028108">
    <property type="entry name" value="DUF4505"/>
</dbReference>
<evidence type="ECO:0000313" key="3">
    <source>
        <dbReference type="Proteomes" id="UP000092461"/>
    </source>
</evidence>
<accession>A0A1B0GK05</accession>
<organism evidence="2 3">
    <name type="scientific">Lutzomyia longipalpis</name>
    <name type="common">Sand fly</name>
    <dbReference type="NCBI Taxonomy" id="7200"/>
    <lineage>
        <taxon>Eukaryota</taxon>
        <taxon>Metazoa</taxon>
        <taxon>Ecdysozoa</taxon>
        <taxon>Arthropoda</taxon>
        <taxon>Hexapoda</taxon>
        <taxon>Insecta</taxon>
        <taxon>Pterygota</taxon>
        <taxon>Neoptera</taxon>
        <taxon>Endopterygota</taxon>
        <taxon>Diptera</taxon>
        <taxon>Nematocera</taxon>
        <taxon>Psychodoidea</taxon>
        <taxon>Psychodidae</taxon>
        <taxon>Lutzomyia</taxon>
        <taxon>Lutzomyia</taxon>
    </lineage>
</organism>
<dbReference type="PANTHER" id="PTHR31449">
    <property type="entry name" value="UPF0598 PROTEIN C8ORF82"/>
    <property type="match status" value="1"/>
</dbReference>
<comment type="similarity">
    <text evidence="1">Belongs to the UPF0598 family.</text>
</comment>
<keyword evidence="3" id="KW-1185">Reference proteome</keyword>
<dbReference type="VEuPathDB" id="VectorBase:LLONM1_010712"/>
<dbReference type="AlphaFoldDB" id="A0A1B0GK05"/>
<dbReference type="VEuPathDB" id="VectorBase:LLOJ006817"/>
<evidence type="ECO:0000256" key="1">
    <source>
        <dbReference type="ARBA" id="ARBA00006322"/>
    </source>
</evidence>
<dbReference type="Proteomes" id="UP000092461">
    <property type="component" value="Unassembled WGS sequence"/>
</dbReference>
<dbReference type="PANTHER" id="PTHR31449:SF3">
    <property type="entry name" value="UPF0598 PROTEIN C8ORF82"/>
    <property type="match status" value="1"/>
</dbReference>
<proteinExistence type="inferred from homology"/>
<dbReference type="EnsemblMetazoa" id="LLOJ006817-RA">
    <property type="protein sequence ID" value="LLOJ006817-PA"/>
    <property type="gene ID" value="LLOJ006817"/>
</dbReference>
<name>A0A1B0GK05_LUTLO</name>
<protein>
    <submittedName>
        <fullName evidence="2">Uncharacterized protein</fullName>
    </submittedName>
</protein>
<evidence type="ECO:0000313" key="2">
    <source>
        <dbReference type="EnsemblMetazoa" id="LLOJ006817-PA"/>
    </source>
</evidence>
<dbReference type="EMBL" id="AJWK01022492">
    <property type="status" value="NOT_ANNOTATED_CDS"/>
    <property type="molecule type" value="Genomic_DNA"/>
</dbReference>
<dbReference type="EMBL" id="AJWK01022493">
    <property type="status" value="NOT_ANNOTATED_CDS"/>
    <property type="molecule type" value="Genomic_DNA"/>
</dbReference>
<reference evidence="2" key="1">
    <citation type="submission" date="2020-05" db="UniProtKB">
        <authorList>
            <consortium name="EnsemblMetazoa"/>
        </authorList>
    </citation>
    <scope>IDENTIFICATION</scope>
    <source>
        <strain evidence="2">Jacobina</strain>
    </source>
</reference>
<dbReference type="Pfam" id="PF14956">
    <property type="entry name" value="DUF4505"/>
    <property type="match status" value="1"/>
</dbReference>